<dbReference type="OrthoDB" id="1495311at2"/>
<dbReference type="PROSITE" id="PS52006">
    <property type="entry name" value="GH64"/>
    <property type="match status" value="1"/>
</dbReference>
<dbReference type="Proteomes" id="UP000036908">
    <property type="component" value="Unassembled WGS sequence"/>
</dbReference>
<evidence type="ECO:0000259" key="1">
    <source>
        <dbReference type="PROSITE" id="PS52006"/>
    </source>
</evidence>
<dbReference type="Gene3D" id="2.60.110.10">
    <property type="entry name" value="Thaumatin"/>
    <property type="match status" value="1"/>
</dbReference>
<sequence length="505" mass="53177">MSTTIKIANLRGASSILAKQSSPDPSKALYVLLTADASSGVSGITVGAVTPLTENMAITFDTIKSGRLYVGYGKYPNPPLPQGTDYYGWIEFSRTSTDTAVWINLSNVDILGLPLTLEGTDSAGASFSLGYKTPMVAAKASDSIIGQVKAVLTDSGASGGSAAVIKTNTGQDKILAPNHVPASYRSYDTYLNSLTDTTAANYPASLSILSDTPKDGSPVQMTGSFKNAATGSDNIIELTSADGKQVCHITKANLTSQIIYECDGGYMNWSTDSGKTFTAIHQNRTAINDPSSTLAERTITNSVFREIMIGINEGYFSMTNPANNSNGMFPGLVPFATGDGNQYAQVIHKNSNSYGFPYADSNLKVLVTSQLGADLTLNVIADDATKDYSAPSDNSSNQPQSGTYQFGIGTGSQGLGVIRIGNWRYLPNSAGAYGGFLPDLPNWTKMEFSGLGANKYIWVKNNQVAEGSGSTQCLTQACVINNKVLVWGAGLAWNGSVAAPSKPTT</sequence>
<dbReference type="RefSeq" id="WP_053224651.1">
    <property type="nucleotide sequence ID" value="NZ_JSVA01000018.1"/>
</dbReference>
<proteinExistence type="predicted"/>
<dbReference type="InterPro" id="IPR032477">
    <property type="entry name" value="Glyco_hydro_64"/>
</dbReference>
<comment type="caution">
    <text evidence="2">The sequence shown here is derived from an EMBL/GenBank/DDBJ whole genome shotgun (WGS) entry which is preliminary data.</text>
</comment>
<keyword evidence="3" id="KW-1185">Reference proteome</keyword>
<gene>
    <name evidence="2" type="ORF">OB69_15470</name>
</gene>
<name>A0A0L8AHJ6_9BACT</name>
<accession>A0A0L8AHJ6</accession>
<organism evidence="2 3">
    <name type="scientific">Roseivirga seohaensis subsp. aquiponti</name>
    <dbReference type="NCBI Taxonomy" id="1566026"/>
    <lineage>
        <taxon>Bacteria</taxon>
        <taxon>Pseudomonadati</taxon>
        <taxon>Bacteroidota</taxon>
        <taxon>Cytophagia</taxon>
        <taxon>Cytophagales</taxon>
        <taxon>Roseivirgaceae</taxon>
        <taxon>Roseivirga</taxon>
    </lineage>
</organism>
<feature type="domain" description="GH64" evidence="1">
    <location>
        <begin position="1"/>
        <end position="379"/>
    </location>
</feature>
<protein>
    <recommendedName>
        <fullName evidence="1">GH64 domain-containing protein</fullName>
    </recommendedName>
</protein>
<dbReference type="PATRIC" id="fig|1566026.4.peg.1414"/>
<dbReference type="Pfam" id="PF16483">
    <property type="entry name" value="Glyco_hydro_64"/>
    <property type="match status" value="1"/>
</dbReference>
<evidence type="ECO:0000313" key="3">
    <source>
        <dbReference type="Proteomes" id="UP000036908"/>
    </source>
</evidence>
<dbReference type="AlphaFoldDB" id="A0A0L8AHJ6"/>
<evidence type="ECO:0000313" key="2">
    <source>
        <dbReference type="EMBL" id="KOF01746.1"/>
    </source>
</evidence>
<dbReference type="InterPro" id="IPR037176">
    <property type="entry name" value="Osmotin/thaumatin-like_sf"/>
</dbReference>
<reference evidence="3" key="1">
    <citation type="submission" date="2014-11" db="EMBL/GenBank/DDBJ databases">
        <title>Genome sequencing of Roseivirga sp. D-25.</title>
        <authorList>
            <person name="Selvaratnam C."/>
            <person name="Thevarajoo S."/>
            <person name="Goh K.M."/>
            <person name="Eee R."/>
            <person name="Chan K.-G."/>
            <person name="Chong C.S."/>
        </authorList>
    </citation>
    <scope>NUCLEOTIDE SEQUENCE [LARGE SCALE GENOMIC DNA]</scope>
    <source>
        <strain evidence="3">D-25</strain>
    </source>
</reference>
<dbReference type="EMBL" id="JSVA01000018">
    <property type="protein sequence ID" value="KOF01746.1"/>
    <property type="molecule type" value="Genomic_DNA"/>
</dbReference>